<evidence type="ECO:0000313" key="3">
    <source>
        <dbReference type="EMBL" id="SEH07727.1"/>
    </source>
</evidence>
<keyword evidence="3" id="KW-0645">Protease</keyword>
<dbReference type="EC" id="3.4.11.6" evidence="3"/>
<reference evidence="3 4" key="1">
    <citation type="submission" date="2016-10" db="EMBL/GenBank/DDBJ databases">
        <authorList>
            <person name="de Groot N.N."/>
        </authorList>
    </citation>
    <scope>NUCLEOTIDE SEQUENCE [LARGE SCALE GENOMIC DNA]</scope>
    <source>
        <strain evidence="3">MBHS1</strain>
    </source>
</reference>
<feature type="domain" description="Peptidase M28" evidence="2">
    <location>
        <begin position="119"/>
        <end position="333"/>
    </location>
</feature>
<dbReference type="Gene3D" id="3.40.630.10">
    <property type="entry name" value="Zn peptidases"/>
    <property type="match status" value="1"/>
</dbReference>
<evidence type="ECO:0000313" key="4">
    <source>
        <dbReference type="Proteomes" id="UP000236724"/>
    </source>
</evidence>
<dbReference type="InterPro" id="IPR007484">
    <property type="entry name" value="Peptidase_M28"/>
</dbReference>
<keyword evidence="1" id="KW-0812">Transmembrane</keyword>
<name>A0A1H6FCE0_9GAMM</name>
<dbReference type="PANTHER" id="PTHR12147">
    <property type="entry name" value="METALLOPEPTIDASE M28 FAMILY MEMBER"/>
    <property type="match status" value="1"/>
</dbReference>
<keyword evidence="4" id="KW-1185">Reference proteome</keyword>
<dbReference type="AlphaFoldDB" id="A0A1H6FCE0"/>
<keyword evidence="1" id="KW-1133">Transmembrane helix</keyword>
<dbReference type="OrthoDB" id="9778250at2"/>
<keyword evidence="3" id="KW-0378">Hydrolase</keyword>
<organism evidence="3 4">
    <name type="scientific">Candidatus Venteria ishoeyi</name>
    <dbReference type="NCBI Taxonomy" id="1899563"/>
    <lineage>
        <taxon>Bacteria</taxon>
        <taxon>Pseudomonadati</taxon>
        <taxon>Pseudomonadota</taxon>
        <taxon>Gammaproteobacteria</taxon>
        <taxon>Thiotrichales</taxon>
        <taxon>Thiotrichaceae</taxon>
        <taxon>Venteria</taxon>
    </lineage>
</organism>
<dbReference type="Proteomes" id="UP000236724">
    <property type="component" value="Unassembled WGS sequence"/>
</dbReference>
<dbReference type="InterPro" id="IPR045175">
    <property type="entry name" value="M28_fam"/>
</dbReference>
<dbReference type="GO" id="GO:0006508">
    <property type="term" value="P:proteolysis"/>
    <property type="evidence" value="ECO:0007669"/>
    <property type="project" value="InterPro"/>
</dbReference>
<feature type="transmembrane region" description="Helical" evidence="1">
    <location>
        <begin position="21"/>
        <end position="43"/>
    </location>
</feature>
<proteinExistence type="predicted"/>
<dbReference type="SUPFAM" id="SSF53187">
    <property type="entry name" value="Zn-dependent exopeptidases"/>
    <property type="match status" value="1"/>
</dbReference>
<evidence type="ECO:0000259" key="2">
    <source>
        <dbReference type="Pfam" id="PF04389"/>
    </source>
</evidence>
<accession>A0A1H6FCE0</accession>
<evidence type="ECO:0000256" key="1">
    <source>
        <dbReference type="SAM" id="Phobius"/>
    </source>
</evidence>
<dbReference type="EMBL" id="FMSV02000539">
    <property type="protein sequence ID" value="SEH07727.1"/>
    <property type="molecule type" value="Genomic_DNA"/>
</dbReference>
<dbReference type="GO" id="GO:0008235">
    <property type="term" value="F:metalloexopeptidase activity"/>
    <property type="evidence" value="ECO:0007669"/>
    <property type="project" value="InterPro"/>
</dbReference>
<sequence length="342" mass="38330">MLLHNSKIQYKTGVVIIKNTIIKSIFRISLLFTVILTSIWIIIARPVYTPQTLHDVEALVNTAALQQHVIFLTETTVPRNSENPENLALAADYIKQQFEQSTARVNFQTYPDQGREYKNIIAHYGPETDERIVIGAHYDAYANLPGADDNASGVAGLLELGKLLSALSLKNQVTLVAYTLEEPPYFASDKMGSYVHAAMLQQQNVKIKIMIALEMIGYFSDEPGSQVYPIPMLNLFYPDAGNFIAVIDRLQSNKAAAIKAAINTYTDLSAYSINAPDYVPGIALSDHSNYWLFDYPAVMVTDTALYRNQAYHTPQDTHDRLNYKNMAKVIYGIFQYIKTIAS</sequence>
<dbReference type="PANTHER" id="PTHR12147:SF26">
    <property type="entry name" value="PEPTIDASE M28 DOMAIN-CONTAINING PROTEIN"/>
    <property type="match status" value="1"/>
</dbReference>
<dbReference type="GO" id="GO:0004177">
    <property type="term" value="F:aminopeptidase activity"/>
    <property type="evidence" value="ECO:0007669"/>
    <property type="project" value="UniProtKB-KW"/>
</dbReference>
<dbReference type="Pfam" id="PF04389">
    <property type="entry name" value="Peptidase_M28"/>
    <property type="match status" value="1"/>
</dbReference>
<gene>
    <name evidence="3" type="primary">ywaD</name>
    <name evidence="3" type="ORF">MBHS_03612</name>
</gene>
<keyword evidence="1" id="KW-0472">Membrane</keyword>
<protein>
    <submittedName>
        <fullName evidence="3">Aminopeptidase YwaD</fullName>
        <ecNumber evidence="3">3.4.11.6</ecNumber>
    </submittedName>
</protein>
<keyword evidence="3" id="KW-0031">Aminopeptidase</keyword>